<evidence type="ECO:0000256" key="1">
    <source>
        <dbReference type="ARBA" id="ARBA00000085"/>
    </source>
</evidence>
<dbReference type="Pfam" id="PF02518">
    <property type="entry name" value="HATPase_c"/>
    <property type="match status" value="1"/>
</dbReference>
<dbReference type="GO" id="GO:0005524">
    <property type="term" value="F:ATP binding"/>
    <property type="evidence" value="ECO:0007669"/>
    <property type="project" value="UniProtKB-KW"/>
</dbReference>
<feature type="transmembrane region" description="Helical" evidence="9">
    <location>
        <begin position="67"/>
        <end position="87"/>
    </location>
</feature>
<feature type="domain" description="Signal transduction histidine kinase subgroup 3 dimerisation and phosphoacceptor" evidence="11">
    <location>
        <begin position="217"/>
        <end position="284"/>
    </location>
</feature>
<feature type="domain" description="Histidine kinase/HSP90-like ATPase" evidence="10">
    <location>
        <begin position="318"/>
        <end position="406"/>
    </location>
</feature>
<dbReference type="Pfam" id="PF07730">
    <property type="entry name" value="HisKA_3"/>
    <property type="match status" value="1"/>
</dbReference>
<dbReference type="AlphaFoldDB" id="A0A2T0T779"/>
<keyword evidence="9" id="KW-0812">Transmembrane</keyword>
<evidence type="ECO:0000313" key="12">
    <source>
        <dbReference type="EMBL" id="PRY41492.1"/>
    </source>
</evidence>
<sequence length="407" mass="42829">MEEVLHPDYSACRRTSGPVGRTLVDVTRFETTAVESRFREGLVLPFLVLVSIAVTVVRWPGGVVLPAVALPLFVLVSITAVGVLLPWRWLTGRRLLVAMTAYMLLGALLLPLAHATTAVLLPYSAAATAGGVLVSRKAATWLAAAGALVAACATLVVGHLAPATPQWPWWIALTVGLPVYGGIANRARLDALRNARRAAEEALRASESEAREAALLERGRIAREIHDVLGHSLSGIALQLDMADALRGNGCDEEAAAAVRRARALAVDSISETRRAVHALRESTLPLPETLGRLAEHNAVDFAIDGEVAPVGVEAAHTVVRVAQEALTNTAKHAPGAPRTLRLAFVDDRVTLTVHNGPATAERGGEPAGGTGVGLVGMRERAALLGGTLKAEPAQDGGWTVELELPR</sequence>
<keyword evidence="13" id="KW-1185">Reference proteome</keyword>
<dbReference type="InterPro" id="IPR050482">
    <property type="entry name" value="Sensor_HK_TwoCompSys"/>
</dbReference>
<keyword evidence="9" id="KW-1133">Transmembrane helix</keyword>
<evidence type="ECO:0000256" key="2">
    <source>
        <dbReference type="ARBA" id="ARBA00012438"/>
    </source>
</evidence>
<keyword evidence="8" id="KW-0902">Two-component regulatory system</keyword>
<evidence type="ECO:0000256" key="9">
    <source>
        <dbReference type="SAM" id="Phobius"/>
    </source>
</evidence>
<feature type="transmembrane region" description="Helical" evidence="9">
    <location>
        <begin position="42"/>
        <end position="61"/>
    </location>
</feature>
<evidence type="ECO:0000256" key="4">
    <source>
        <dbReference type="ARBA" id="ARBA00022679"/>
    </source>
</evidence>
<dbReference type="InterPro" id="IPR003594">
    <property type="entry name" value="HATPase_dom"/>
</dbReference>
<dbReference type="PANTHER" id="PTHR24421">
    <property type="entry name" value="NITRATE/NITRITE SENSOR PROTEIN NARX-RELATED"/>
    <property type="match status" value="1"/>
</dbReference>
<dbReference type="SUPFAM" id="SSF55874">
    <property type="entry name" value="ATPase domain of HSP90 chaperone/DNA topoisomerase II/histidine kinase"/>
    <property type="match status" value="1"/>
</dbReference>
<dbReference type="GO" id="GO:0000155">
    <property type="term" value="F:phosphorelay sensor kinase activity"/>
    <property type="evidence" value="ECO:0007669"/>
    <property type="project" value="InterPro"/>
</dbReference>
<dbReference type="CDD" id="cd16917">
    <property type="entry name" value="HATPase_UhpB-NarQ-NarX-like"/>
    <property type="match status" value="1"/>
</dbReference>
<keyword evidence="9" id="KW-0472">Membrane</keyword>
<keyword evidence="6 12" id="KW-0418">Kinase</keyword>
<dbReference type="Proteomes" id="UP000239494">
    <property type="component" value="Unassembled WGS sequence"/>
</dbReference>
<gene>
    <name evidence="12" type="ORF">CLV43_105250</name>
</gene>
<dbReference type="PANTHER" id="PTHR24421:SF10">
    <property type="entry name" value="NITRATE_NITRITE SENSOR PROTEIN NARQ"/>
    <property type="match status" value="1"/>
</dbReference>
<comment type="catalytic activity">
    <reaction evidence="1">
        <text>ATP + protein L-histidine = ADP + protein N-phospho-L-histidine.</text>
        <dbReference type="EC" id="2.7.13.3"/>
    </reaction>
</comment>
<evidence type="ECO:0000259" key="10">
    <source>
        <dbReference type="Pfam" id="PF02518"/>
    </source>
</evidence>
<dbReference type="GO" id="GO:0046983">
    <property type="term" value="F:protein dimerization activity"/>
    <property type="evidence" value="ECO:0007669"/>
    <property type="project" value="InterPro"/>
</dbReference>
<dbReference type="EC" id="2.7.13.3" evidence="2"/>
<feature type="transmembrane region" description="Helical" evidence="9">
    <location>
        <begin position="94"/>
        <end position="112"/>
    </location>
</feature>
<dbReference type="EMBL" id="PVTF01000005">
    <property type="protein sequence ID" value="PRY41492.1"/>
    <property type="molecule type" value="Genomic_DNA"/>
</dbReference>
<protein>
    <recommendedName>
        <fullName evidence="2">histidine kinase</fullName>
        <ecNumber evidence="2">2.7.13.3</ecNumber>
    </recommendedName>
</protein>
<keyword evidence="7" id="KW-0067">ATP-binding</keyword>
<reference evidence="12 13" key="1">
    <citation type="submission" date="2018-03" db="EMBL/GenBank/DDBJ databases">
        <title>Genomic Encyclopedia of Archaeal and Bacterial Type Strains, Phase II (KMG-II): from individual species to whole genera.</title>
        <authorList>
            <person name="Goeker M."/>
        </authorList>
    </citation>
    <scope>NUCLEOTIDE SEQUENCE [LARGE SCALE GENOMIC DNA]</scope>
    <source>
        <strain evidence="12 13">DSM 44720</strain>
    </source>
</reference>
<keyword evidence="5" id="KW-0547">Nucleotide-binding</keyword>
<dbReference type="Gene3D" id="3.30.565.10">
    <property type="entry name" value="Histidine kinase-like ATPase, C-terminal domain"/>
    <property type="match status" value="1"/>
</dbReference>
<dbReference type="Gene3D" id="1.20.5.1930">
    <property type="match status" value="1"/>
</dbReference>
<dbReference type="GO" id="GO:0016020">
    <property type="term" value="C:membrane"/>
    <property type="evidence" value="ECO:0007669"/>
    <property type="project" value="InterPro"/>
</dbReference>
<evidence type="ECO:0000256" key="7">
    <source>
        <dbReference type="ARBA" id="ARBA00022840"/>
    </source>
</evidence>
<feature type="transmembrane region" description="Helical" evidence="9">
    <location>
        <begin position="167"/>
        <end position="187"/>
    </location>
</feature>
<organism evidence="12 13">
    <name type="scientific">Umezawaea tangerina</name>
    <dbReference type="NCBI Taxonomy" id="84725"/>
    <lineage>
        <taxon>Bacteria</taxon>
        <taxon>Bacillati</taxon>
        <taxon>Actinomycetota</taxon>
        <taxon>Actinomycetes</taxon>
        <taxon>Pseudonocardiales</taxon>
        <taxon>Pseudonocardiaceae</taxon>
        <taxon>Umezawaea</taxon>
    </lineage>
</organism>
<name>A0A2T0T779_9PSEU</name>
<comment type="caution">
    <text evidence="12">The sequence shown here is derived from an EMBL/GenBank/DDBJ whole genome shotgun (WGS) entry which is preliminary data.</text>
</comment>
<evidence type="ECO:0000259" key="11">
    <source>
        <dbReference type="Pfam" id="PF07730"/>
    </source>
</evidence>
<proteinExistence type="predicted"/>
<keyword evidence="3" id="KW-0597">Phosphoprotein</keyword>
<evidence type="ECO:0000256" key="5">
    <source>
        <dbReference type="ARBA" id="ARBA00022741"/>
    </source>
</evidence>
<evidence type="ECO:0000256" key="3">
    <source>
        <dbReference type="ARBA" id="ARBA00022553"/>
    </source>
</evidence>
<keyword evidence="4" id="KW-0808">Transferase</keyword>
<evidence type="ECO:0000256" key="8">
    <source>
        <dbReference type="ARBA" id="ARBA00023012"/>
    </source>
</evidence>
<dbReference type="InterPro" id="IPR036890">
    <property type="entry name" value="HATPase_C_sf"/>
</dbReference>
<evidence type="ECO:0000256" key="6">
    <source>
        <dbReference type="ARBA" id="ARBA00022777"/>
    </source>
</evidence>
<dbReference type="InterPro" id="IPR011712">
    <property type="entry name" value="Sig_transdc_His_kin_sub3_dim/P"/>
</dbReference>
<accession>A0A2T0T779</accession>
<feature type="transmembrane region" description="Helical" evidence="9">
    <location>
        <begin position="141"/>
        <end position="161"/>
    </location>
</feature>
<evidence type="ECO:0000313" key="13">
    <source>
        <dbReference type="Proteomes" id="UP000239494"/>
    </source>
</evidence>